<protein>
    <submittedName>
        <fullName evidence="2">GP119.1</fullName>
    </submittedName>
</protein>
<dbReference type="EMBL" id="HG531783">
    <property type="protein sequence ID" value="CDI95446.1"/>
    <property type="molecule type" value="Genomic_DNA"/>
</dbReference>
<organism evidence="2 3">
    <name type="scientific">Caviid herpesvirus 2 str. CIDMTR</name>
    <dbReference type="NCBI Taxonomy" id="1415526"/>
    <lineage>
        <taxon>Viruses</taxon>
        <taxon>Duplodnaviria</taxon>
        <taxon>Heunggongvirae</taxon>
        <taxon>Peploviricota</taxon>
        <taxon>Herviviricetes</taxon>
        <taxon>Herpesvirales</taxon>
        <taxon>Orthoherpesviridae</taxon>
        <taxon>Betaherpesvirinae</taxon>
        <taxon>Quwivirus</taxon>
        <taxon>Quwivirus caviidbeta2</taxon>
    </lineage>
</organism>
<feature type="transmembrane region" description="Helical" evidence="1">
    <location>
        <begin position="20"/>
        <end position="42"/>
    </location>
</feature>
<sequence>MFSFTCDIVLSGGDIMRQFLILFFIYPRTYTFLTASLGVWYYDYKLKINCTVVADFKPKSAYLEFRDILRDGRPDRPITRGDGLIYVIFIERVLSGSFWGEFVQCVVKINATATLICALEITVNATEIRKCDSSTPSLISIDKSPHNPILGSCPGMPNYPEALHLLSTNDTVTRDRYNNDHKKSNLALGAAILFSTLMIMLVLIAILYIIKYIRKRLTMRMARQRALDLFRRGVQYQRAEHDDNHIIYT</sequence>
<keyword evidence="1" id="KW-1133">Transmembrane helix</keyword>
<proteinExistence type="predicted"/>
<dbReference type="Proteomes" id="UP000163196">
    <property type="component" value="Genome"/>
</dbReference>
<evidence type="ECO:0000256" key="1">
    <source>
        <dbReference type="SAM" id="Phobius"/>
    </source>
</evidence>
<name>U6H8H8_9BETA</name>
<evidence type="ECO:0000313" key="3">
    <source>
        <dbReference type="Proteomes" id="UP000163196"/>
    </source>
</evidence>
<feature type="transmembrane region" description="Helical" evidence="1">
    <location>
        <begin position="186"/>
        <end position="210"/>
    </location>
</feature>
<accession>U6H8H8</accession>
<keyword evidence="1" id="KW-0472">Membrane</keyword>
<evidence type="ECO:0000313" key="2">
    <source>
        <dbReference type="EMBL" id="CDI95446.1"/>
    </source>
</evidence>
<reference evidence="2 3" key="1">
    <citation type="submission" date="2013-09" db="EMBL/GenBank/DDBJ databases">
        <authorList>
            <person name="Sundararajan A."/>
        </authorList>
    </citation>
    <scope>NUCLEOTIDE SEQUENCE [LARGE SCALE GENOMIC DNA]</scope>
    <source>
        <strain evidence="2">CIDMTR</strain>
    </source>
</reference>
<keyword evidence="1" id="KW-0812">Transmembrane</keyword>
<reference evidence="2 3" key="2">
    <citation type="submission" date="2013-11" db="EMBL/GenBank/DDBJ databases">
        <title>Genome sequence of a novel, newly isolated strain of guinea pig cytomegalovirus: CIDMTR strain.</title>
        <authorList>
            <person name="Schleiss M.R."/>
            <person name="Hernandez-Alvarado N."/>
            <person name="Ramaraj T."/>
            <person name="Crow J.A."/>
        </authorList>
    </citation>
    <scope>NUCLEOTIDE SEQUENCE [LARGE SCALE GENOMIC DNA]</scope>
    <source>
        <strain evidence="2">CIDMTR</strain>
    </source>
</reference>